<protein>
    <recommendedName>
        <fullName evidence="3">superoxide dismutase</fullName>
        <ecNumber evidence="3">1.15.1.1</ecNumber>
    </recommendedName>
</protein>
<evidence type="ECO:0000256" key="2">
    <source>
        <dbReference type="ARBA" id="ARBA00008714"/>
    </source>
</evidence>
<sequence>MELEDYSVDPEELRHRTSDEIVTYRIYNATATSSSSTVIDLEDPCSVTGHKSMMMTTTSSFLWSCSLLPSQGPNRQTQWKRHEKRQLSRKVAVSGVVRAGFELKPPPYPLDALEPHMSRETLDYHWGKHHKTYVENLNKQILGTDLDGLSLEEVVLLSYNRGNMLPVFNNAAQAWNHEFFWESIQPGGGGKPSGDLLRLIERDFGSFDDFVERFKAAASSNFGSGWTWLAYKANRLDVANAVNPLPKEEDKKLVIVKTPNAVNPLVWDYSPLLTIDTWEHAYYLDFENRRVEYINTFMEKLVSWETVSTRLESAMARAVQREQEGTDTEDEENPDDEEPEVYLDDASEEVD</sequence>
<feature type="domain" description="Manganese/iron superoxide dismutase C-terminal" evidence="8">
    <location>
        <begin position="192"/>
        <end position="310"/>
    </location>
</feature>
<dbReference type="InterPro" id="IPR019831">
    <property type="entry name" value="Mn/Fe_SOD_N"/>
</dbReference>
<evidence type="ECO:0000313" key="10">
    <source>
        <dbReference type="Proteomes" id="UP000823674"/>
    </source>
</evidence>
<dbReference type="InterPro" id="IPR019833">
    <property type="entry name" value="Mn/Fe_SOD_BS"/>
</dbReference>
<dbReference type="SUPFAM" id="SSF54719">
    <property type="entry name" value="Fe,Mn superoxide dismutase (SOD), C-terminal domain"/>
    <property type="match status" value="1"/>
</dbReference>
<evidence type="ECO:0000259" key="8">
    <source>
        <dbReference type="Pfam" id="PF02777"/>
    </source>
</evidence>
<dbReference type="PRINTS" id="PR01703">
    <property type="entry name" value="MNSODISMTASE"/>
</dbReference>
<feature type="region of interest" description="Disordered" evidence="6">
    <location>
        <begin position="315"/>
        <end position="351"/>
    </location>
</feature>
<dbReference type="Gene3D" id="3.55.40.20">
    <property type="entry name" value="Iron/manganese superoxide dismutase, C-terminal domain"/>
    <property type="match status" value="1"/>
</dbReference>
<dbReference type="InterPro" id="IPR036314">
    <property type="entry name" value="SOD_C_sf"/>
</dbReference>
<keyword evidence="5" id="KW-0560">Oxidoreductase</keyword>
<dbReference type="InterPro" id="IPR036324">
    <property type="entry name" value="Mn/Fe_SOD_N_sf"/>
</dbReference>
<name>A0ABQ7MZE2_BRACM</name>
<dbReference type="InterPro" id="IPR019832">
    <property type="entry name" value="Mn/Fe_SOD_C"/>
</dbReference>
<dbReference type="InterPro" id="IPR001189">
    <property type="entry name" value="Mn/Fe_SOD"/>
</dbReference>
<dbReference type="PROSITE" id="PS00088">
    <property type="entry name" value="SOD_MN"/>
    <property type="match status" value="1"/>
</dbReference>
<dbReference type="Pfam" id="PF00081">
    <property type="entry name" value="Sod_Fe_N"/>
    <property type="match status" value="1"/>
</dbReference>
<comment type="similarity">
    <text evidence="2">Belongs to the iron/manganese superoxide dismutase family.</text>
</comment>
<dbReference type="EC" id="1.15.1.1" evidence="3"/>
<proteinExistence type="inferred from homology"/>
<accession>A0ABQ7MZE2</accession>
<comment type="cofactor">
    <cofactor evidence="1">
        <name>Fe cation</name>
        <dbReference type="ChEBI" id="CHEBI:24875"/>
    </cofactor>
</comment>
<evidence type="ECO:0000259" key="7">
    <source>
        <dbReference type="Pfam" id="PF00081"/>
    </source>
</evidence>
<keyword evidence="10" id="KW-1185">Reference proteome</keyword>
<evidence type="ECO:0000256" key="1">
    <source>
        <dbReference type="ARBA" id="ARBA00001962"/>
    </source>
</evidence>
<dbReference type="SUPFAM" id="SSF46609">
    <property type="entry name" value="Fe,Mn superoxide dismutase (SOD), N-terminal domain"/>
    <property type="match status" value="1"/>
</dbReference>
<comment type="caution">
    <text evidence="9">The sequence shown here is derived from an EMBL/GenBank/DDBJ whole genome shotgun (WGS) entry which is preliminary data.</text>
</comment>
<feature type="compositionally biased region" description="Acidic residues" evidence="6">
    <location>
        <begin position="325"/>
        <end position="351"/>
    </location>
</feature>
<dbReference type="Pfam" id="PF02777">
    <property type="entry name" value="Sod_Fe_C"/>
    <property type="match status" value="1"/>
</dbReference>
<dbReference type="PANTHER" id="PTHR42769:SF3">
    <property type="entry name" value="SUPEROXIDE DISMUTASE [FE] 2, CHLOROPLASTIC"/>
    <property type="match status" value="1"/>
</dbReference>
<evidence type="ECO:0000256" key="4">
    <source>
        <dbReference type="ARBA" id="ARBA00022723"/>
    </source>
</evidence>
<evidence type="ECO:0000256" key="3">
    <source>
        <dbReference type="ARBA" id="ARBA00012682"/>
    </source>
</evidence>
<dbReference type="Gene3D" id="1.10.287.990">
    <property type="entry name" value="Fe,Mn superoxide dismutase (SOD) domain"/>
    <property type="match status" value="1"/>
</dbReference>
<dbReference type="PANTHER" id="PTHR42769">
    <property type="entry name" value="SUPEROXIDE DISMUTASE"/>
    <property type="match status" value="1"/>
</dbReference>
<feature type="domain" description="Manganese/iron superoxide dismutase N-terminal" evidence="7">
    <location>
        <begin position="101"/>
        <end position="184"/>
    </location>
</feature>
<keyword evidence="4" id="KW-0479">Metal-binding</keyword>
<gene>
    <name evidence="9" type="primary">A03p016990.1_BraROA</name>
    <name evidence="9" type="ORF">IGI04_010106</name>
</gene>
<dbReference type="EMBL" id="JADBGQ010000003">
    <property type="protein sequence ID" value="KAG5403987.1"/>
    <property type="molecule type" value="Genomic_DNA"/>
</dbReference>
<dbReference type="Proteomes" id="UP000823674">
    <property type="component" value="Chromosome A03"/>
</dbReference>
<evidence type="ECO:0000313" key="9">
    <source>
        <dbReference type="EMBL" id="KAG5403987.1"/>
    </source>
</evidence>
<evidence type="ECO:0000256" key="5">
    <source>
        <dbReference type="ARBA" id="ARBA00023002"/>
    </source>
</evidence>
<evidence type="ECO:0000256" key="6">
    <source>
        <dbReference type="SAM" id="MobiDB-lite"/>
    </source>
</evidence>
<organism evidence="9 10">
    <name type="scientific">Brassica rapa subsp. trilocularis</name>
    <dbReference type="NCBI Taxonomy" id="1813537"/>
    <lineage>
        <taxon>Eukaryota</taxon>
        <taxon>Viridiplantae</taxon>
        <taxon>Streptophyta</taxon>
        <taxon>Embryophyta</taxon>
        <taxon>Tracheophyta</taxon>
        <taxon>Spermatophyta</taxon>
        <taxon>Magnoliopsida</taxon>
        <taxon>eudicotyledons</taxon>
        <taxon>Gunneridae</taxon>
        <taxon>Pentapetalae</taxon>
        <taxon>rosids</taxon>
        <taxon>malvids</taxon>
        <taxon>Brassicales</taxon>
        <taxon>Brassicaceae</taxon>
        <taxon>Brassiceae</taxon>
        <taxon>Brassica</taxon>
    </lineage>
</organism>
<reference evidence="9 10" key="1">
    <citation type="submission" date="2021-03" db="EMBL/GenBank/DDBJ databases">
        <authorList>
            <person name="King G.J."/>
            <person name="Bancroft I."/>
            <person name="Baten A."/>
            <person name="Bloomfield J."/>
            <person name="Borpatragohain P."/>
            <person name="He Z."/>
            <person name="Irish N."/>
            <person name="Irwin J."/>
            <person name="Liu K."/>
            <person name="Mauleon R.P."/>
            <person name="Moore J."/>
            <person name="Morris R."/>
            <person name="Ostergaard L."/>
            <person name="Wang B."/>
            <person name="Wells R."/>
        </authorList>
    </citation>
    <scope>NUCLEOTIDE SEQUENCE [LARGE SCALE GENOMIC DNA]</scope>
    <source>
        <strain evidence="9">R-o-18</strain>
        <tissue evidence="9">Leaf</tissue>
    </source>
</reference>